<organism evidence="1 2">
    <name type="scientific">Caenorhabditis nigoni</name>
    <dbReference type="NCBI Taxonomy" id="1611254"/>
    <lineage>
        <taxon>Eukaryota</taxon>
        <taxon>Metazoa</taxon>
        <taxon>Ecdysozoa</taxon>
        <taxon>Nematoda</taxon>
        <taxon>Chromadorea</taxon>
        <taxon>Rhabditida</taxon>
        <taxon>Rhabditina</taxon>
        <taxon>Rhabditomorpha</taxon>
        <taxon>Rhabditoidea</taxon>
        <taxon>Rhabditidae</taxon>
        <taxon>Peloderinae</taxon>
        <taxon>Caenorhabditis</taxon>
    </lineage>
</organism>
<dbReference type="Proteomes" id="UP000230233">
    <property type="component" value="Chromosome III"/>
</dbReference>
<gene>
    <name evidence="1" type="primary">Cnig_chr_III.g8613</name>
    <name evidence="1" type="ORF">B9Z55_008613</name>
</gene>
<keyword evidence="2" id="KW-1185">Reference proteome</keyword>
<dbReference type="EMBL" id="PDUG01000003">
    <property type="protein sequence ID" value="PIC41077.1"/>
    <property type="molecule type" value="Genomic_DNA"/>
</dbReference>
<evidence type="ECO:0000313" key="1">
    <source>
        <dbReference type="EMBL" id="PIC41077.1"/>
    </source>
</evidence>
<dbReference type="AlphaFoldDB" id="A0A2G5UNF1"/>
<comment type="caution">
    <text evidence="1">The sequence shown here is derived from an EMBL/GenBank/DDBJ whole genome shotgun (WGS) entry which is preliminary data.</text>
</comment>
<evidence type="ECO:0000313" key="2">
    <source>
        <dbReference type="Proteomes" id="UP000230233"/>
    </source>
</evidence>
<protein>
    <submittedName>
        <fullName evidence="1">Uncharacterized protein</fullName>
    </submittedName>
</protein>
<name>A0A2G5UNF1_9PELO</name>
<proteinExistence type="predicted"/>
<reference evidence="2" key="1">
    <citation type="submission" date="2017-10" db="EMBL/GenBank/DDBJ databases">
        <title>Rapid genome shrinkage in a self-fertile nematode reveals novel sperm competition proteins.</title>
        <authorList>
            <person name="Yin D."/>
            <person name="Schwarz E.M."/>
            <person name="Thomas C.G."/>
            <person name="Felde R.L."/>
            <person name="Korf I.F."/>
            <person name="Cutter A.D."/>
            <person name="Schartner C.M."/>
            <person name="Ralston E.J."/>
            <person name="Meyer B.J."/>
            <person name="Haag E.S."/>
        </authorList>
    </citation>
    <scope>NUCLEOTIDE SEQUENCE [LARGE SCALE GENOMIC DNA]</scope>
    <source>
        <strain evidence="2">JU1422</strain>
    </source>
</reference>
<sequence length="317" mass="36125">MDEASEKLIATLRNENKRQGSLILEDYNSRRYTGWTIIERDLLELNSSLEEHQSSSAEDSNTHVMLCRVKSRKPIHQFEIRNENLKELVTTINSRPATERRFCAFAARTDGMILNKEGQQLQSSIRDYFAEKNSVFAAYEEFQLQVGENPISEDHQREATVLFQRLASLDNSIGSLSLRLTALNQARQGQSAELFETLLSIISELQGSMETIQRAINDRNGVPDLYSSVKECWDILCHVDRSMGDLTLDFSFTDIAITNLVEQFHELANCAWFRKLLSVVGQKDLGNVANYQSNINEFLQALLGMKEEIHGLLDLIE</sequence>
<accession>A0A2G5UNF1</accession>